<name>A0A433TKJ5_ELYCH</name>
<proteinExistence type="predicted"/>
<feature type="non-terminal residue" evidence="6">
    <location>
        <position position="393"/>
    </location>
</feature>
<keyword evidence="2" id="KW-0732">Signal</keyword>
<protein>
    <recommendedName>
        <fullName evidence="5">LRRNT domain-containing protein</fullName>
    </recommendedName>
</protein>
<dbReference type="Gene3D" id="3.80.10.10">
    <property type="entry name" value="Ribonuclease Inhibitor"/>
    <property type="match status" value="2"/>
</dbReference>
<evidence type="ECO:0000313" key="7">
    <source>
        <dbReference type="Proteomes" id="UP000271974"/>
    </source>
</evidence>
<feature type="compositionally biased region" description="Low complexity" evidence="4">
    <location>
        <begin position="67"/>
        <end position="82"/>
    </location>
</feature>
<dbReference type="InterPro" id="IPR001611">
    <property type="entry name" value="Leu-rich_rpt"/>
</dbReference>
<dbReference type="EMBL" id="RQTK01000301">
    <property type="protein sequence ID" value="RUS82123.1"/>
    <property type="molecule type" value="Genomic_DNA"/>
</dbReference>
<keyword evidence="7" id="KW-1185">Reference proteome</keyword>
<accession>A0A433TKJ5</accession>
<evidence type="ECO:0000259" key="5">
    <source>
        <dbReference type="SMART" id="SM00013"/>
    </source>
</evidence>
<dbReference type="OrthoDB" id="676979at2759"/>
<dbReference type="InterPro" id="IPR003591">
    <property type="entry name" value="Leu-rich_rpt_typical-subtyp"/>
</dbReference>
<dbReference type="Pfam" id="PF12799">
    <property type="entry name" value="LRR_4"/>
    <property type="match status" value="1"/>
</dbReference>
<dbReference type="InterPro" id="IPR032675">
    <property type="entry name" value="LRR_dom_sf"/>
</dbReference>
<dbReference type="Proteomes" id="UP000271974">
    <property type="component" value="Unassembled WGS sequence"/>
</dbReference>
<evidence type="ECO:0000256" key="2">
    <source>
        <dbReference type="ARBA" id="ARBA00022729"/>
    </source>
</evidence>
<dbReference type="InterPro" id="IPR025875">
    <property type="entry name" value="Leu-rich_rpt_4"/>
</dbReference>
<sequence>MISTLGLARSMVHRHWSLGPREPPRLAIMTTALAVLVLLAVTGHHNTVGAVSLRGVHLSGSGDGRPSQSGQLGQSGSSAGGSDTETDRPDWLHGGYGDIRLEAEPPPPISSCPLRCRCYYRGFRGSGVSDRLLTVNCTGLGLMEFPENLPAHTQVLDMSSNSVRNLTTLPRLAELMVLDLSRNWLRVVDNRWLFEHVAQLAVLNLAHNRLRQLQDGTFLGLRRLLVLDVSGNRLHRTELHAFADLSSLEVFRMEGNGLFDVQREWFLSMPSLVELRLGDNALSSLDALPLPRLQHLDLSNNRFRTLDHSILAGLDNLRLVNLSDNGQLLEVPGAALRPAVKLDILLLDGLGVTRLGRHAVSGLSALEMSLSYLAELRAVGRDAFHNLSRLRTL</sequence>
<dbReference type="Pfam" id="PF13855">
    <property type="entry name" value="LRR_8"/>
    <property type="match status" value="1"/>
</dbReference>
<feature type="region of interest" description="Disordered" evidence="4">
    <location>
        <begin position="58"/>
        <end position="89"/>
    </location>
</feature>
<keyword evidence="1" id="KW-0433">Leucine-rich repeat</keyword>
<organism evidence="6 7">
    <name type="scientific">Elysia chlorotica</name>
    <name type="common">Eastern emerald elysia</name>
    <name type="synonym">Sea slug</name>
    <dbReference type="NCBI Taxonomy" id="188477"/>
    <lineage>
        <taxon>Eukaryota</taxon>
        <taxon>Metazoa</taxon>
        <taxon>Spiralia</taxon>
        <taxon>Lophotrochozoa</taxon>
        <taxon>Mollusca</taxon>
        <taxon>Gastropoda</taxon>
        <taxon>Heterobranchia</taxon>
        <taxon>Euthyneura</taxon>
        <taxon>Panpulmonata</taxon>
        <taxon>Sacoglossa</taxon>
        <taxon>Placobranchoidea</taxon>
        <taxon>Plakobranchidae</taxon>
        <taxon>Elysia</taxon>
    </lineage>
</organism>
<feature type="domain" description="LRRNT" evidence="5">
    <location>
        <begin position="111"/>
        <end position="155"/>
    </location>
</feature>
<dbReference type="InterPro" id="IPR000372">
    <property type="entry name" value="LRRNT"/>
</dbReference>
<reference evidence="6 7" key="1">
    <citation type="submission" date="2019-01" db="EMBL/GenBank/DDBJ databases">
        <title>A draft genome assembly of the solar-powered sea slug Elysia chlorotica.</title>
        <authorList>
            <person name="Cai H."/>
            <person name="Li Q."/>
            <person name="Fang X."/>
            <person name="Li J."/>
            <person name="Curtis N.E."/>
            <person name="Altenburger A."/>
            <person name="Shibata T."/>
            <person name="Feng M."/>
            <person name="Maeda T."/>
            <person name="Schwartz J.A."/>
            <person name="Shigenobu S."/>
            <person name="Lundholm N."/>
            <person name="Nishiyama T."/>
            <person name="Yang H."/>
            <person name="Hasebe M."/>
            <person name="Li S."/>
            <person name="Pierce S.K."/>
            <person name="Wang J."/>
        </authorList>
    </citation>
    <scope>NUCLEOTIDE SEQUENCE [LARGE SCALE GENOMIC DNA]</scope>
    <source>
        <strain evidence="6">EC2010</strain>
        <tissue evidence="6">Whole organism of an adult</tissue>
    </source>
</reference>
<evidence type="ECO:0000256" key="4">
    <source>
        <dbReference type="SAM" id="MobiDB-lite"/>
    </source>
</evidence>
<dbReference type="AlphaFoldDB" id="A0A433TKJ5"/>
<dbReference type="SUPFAM" id="SSF52058">
    <property type="entry name" value="L domain-like"/>
    <property type="match status" value="1"/>
</dbReference>
<evidence type="ECO:0000256" key="3">
    <source>
        <dbReference type="ARBA" id="ARBA00022737"/>
    </source>
</evidence>
<dbReference type="SMART" id="SM00013">
    <property type="entry name" value="LRRNT"/>
    <property type="match status" value="1"/>
</dbReference>
<evidence type="ECO:0000313" key="6">
    <source>
        <dbReference type="EMBL" id="RUS82123.1"/>
    </source>
</evidence>
<dbReference type="SMART" id="SM00369">
    <property type="entry name" value="LRR_TYP"/>
    <property type="match status" value="7"/>
</dbReference>
<dbReference type="PROSITE" id="PS51450">
    <property type="entry name" value="LRR"/>
    <property type="match status" value="2"/>
</dbReference>
<keyword evidence="3" id="KW-0677">Repeat</keyword>
<gene>
    <name evidence="6" type="ORF">EGW08_010097</name>
</gene>
<dbReference type="PANTHER" id="PTHR24366:SF161">
    <property type="entry name" value="TIR DOMAIN-CONTAINING PROTEIN"/>
    <property type="match status" value="1"/>
</dbReference>
<dbReference type="STRING" id="188477.A0A433TKJ5"/>
<dbReference type="PANTHER" id="PTHR24366">
    <property type="entry name" value="IG(IMMUNOGLOBULIN) AND LRR(LEUCINE RICH REPEAT) DOMAINS"/>
    <property type="match status" value="1"/>
</dbReference>
<evidence type="ECO:0000256" key="1">
    <source>
        <dbReference type="ARBA" id="ARBA00022614"/>
    </source>
</evidence>
<comment type="caution">
    <text evidence="6">The sequence shown here is derived from an EMBL/GenBank/DDBJ whole genome shotgun (WGS) entry which is preliminary data.</text>
</comment>